<evidence type="ECO:0000256" key="1">
    <source>
        <dbReference type="SAM" id="Phobius"/>
    </source>
</evidence>
<feature type="domain" description="DUF1980" evidence="2">
    <location>
        <begin position="130"/>
        <end position="222"/>
    </location>
</feature>
<dbReference type="InterPro" id="IPR015402">
    <property type="entry name" value="DUF1980"/>
</dbReference>
<evidence type="ECO:0000259" key="2">
    <source>
        <dbReference type="Pfam" id="PF21537"/>
    </source>
</evidence>
<dbReference type="RefSeq" id="WP_197690195.1">
    <property type="nucleotide sequence ID" value="NZ_JADQUD010000030.1"/>
</dbReference>
<proteinExistence type="predicted"/>
<keyword evidence="1" id="KW-1133">Transmembrane helix</keyword>
<keyword evidence="1" id="KW-0472">Membrane</keyword>
<dbReference type="Pfam" id="PF21537">
    <property type="entry name" value="DUF1980_C"/>
    <property type="match status" value="1"/>
</dbReference>
<dbReference type="Proteomes" id="UP000615580">
    <property type="component" value="Unassembled WGS sequence"/>
</dbReference>
<evidence type="ECO:0000313" key="4">
    <source>
        <dbReference type="Proteomes" id="UP000615580"/>
    </source>
</evidence>
<keyword evidence="4" id="KW-1185">Reference proteome</keyword>
<dbReference type="NCBIfam" id="TIGR03943">
    <property type="entry name" value="TIGR03943 family putative permease subunit"/>
    <property type="match status" value="1"/>
</dbReference>
<dbReference type="EMBL" id="JADQUG010000030">
    <property type="protein sequence ID" value="MBG9354515.1"/>
    <property type="molecule type" value="Genomic_DNA"/>
</dbReference>
<dbReference type="InterPro" id="IPR048447">
    <property type="entry name" value="DUF1980_C"/>
</dbReference>
<protein>
    <submittedName>
        <fullName evidence="3">TIGR03943 family protein</fullName>
    </submittedName>
</protein>
<name>A0ABS0LCY3_9CORY</name>
<sequence length="223" mass="24236">MKQTAQTHVFIVGALGIAMTYLALTGRINNYLQPSFRPVSLATGLVLVALALWSAVRSNSFSSRRTSWFLLVPVCVVAVFAPAALDSATLNSSGVTRVVGNNLDDLALPKLAKDQTNPMTMEELTTRFLRSDAATFDGTAVEVEGFASVAADGTWRLSRYKIYCCAADAMAYTATLETSTGMRSDQWYRVRGVVRVSSAHNPQFPVIEVDNLEAIDTPTEPYL</sequence>
<dbReference type="InterPro" id="IPR052955">
    <property type="entry name" value="UPF0703_membrane_permease"/>
</dbReference>
<gene>
    <name evidence="3" type="ORF">I4J41_07860</name>
</gene>
<organism evidence="3 4">
    <name type="scientific">Corynebacterium belfantii</name>
    <dbReference type="NCBI Taxonomy" id="2014537"/>
    <lineage>
        <taxon>Bacteria</taxon>
        <taxon>Bacillati</taxon>
        <taxon>Actinomycetota</taxon>
        <taxon>Actinomycetes</taxon>
        <taxon>Mycobacteriales</taxon>
        <taxon>Corynebacteriaceae</taxon>
        <taxon>Corynebacterium</taxon>
    </lineage>
</organism>
<accession>A0ABS0LCY3</accession>
<evidence type="ECO:0000313" key="3">
    <source>
        <dbReference type="EMBL" id="MBG9354515.1"/>
    </source>
</evidence>
<keyword evidence="1" id="KW-0812">Transmembrane</keyword>
<reference evidence="3 4" key="1">
    <citation type="journal article" date="2020" name="J. Clin. Microbiol.">
        <title>Assessing the Genetic Diversity of Austrian Corynebacterium diphtheriae Clinical Isolates, 2011-2019.</title>
        <authorList>
            <person name="Schaeffer J."/>
            <person name="Huhulescu S."/>
            <person name="Stoeger A."/>
            <person name="Allerberger F."/>
            <person name="Ruppitsch W."/>
        </authorList>
    </citation>
    <scope>NUCLEOTIDE SEQUENCE [LARGE SCALE GENOMIC DNA]</scope>
    <source>
        <strain evidence="3 4">04-17</strain>
    </source>
</reference>
<dbReference type="PANTHER" id="PTHR40047:SF1">
    <property type="entry name" value="UPF0703 PROTEIN YCGQ"/>
    <property type="match status" value="1"/>
</dbReference>
<feature type="transmembrane region" description="Helical" evidence="1">
    <location>
        <begin position="7"/>
        <end position="24"/>
    </location>
</feature>
<feature type="transmembrane region" description="Helical" evidence="1">
    <location>
        <begin position="36"/>
        <end position="56"/>
    </location>
</feature>
<comment type="caution">
    <text evidence="3">The sequence shown here is derived from an EMBL/GenBank/DDBJ whole genome shotgun (WGS) entry which is preliminary data.</text>
</comment>
<feature type="transmembrane region" description="Helical" evidence="1">
    <location>
        <begin position="68"/>
        <end position="85"/>
    </location>
</feature>
<dbReference type="PANTHER" id="PTHR40047">
    <property type="entry name" value="UPF0703 PROTEIN YCGQ"/>
    <property type="match status" value="1"/>
</dbReference>